<dbReference type="EMBL" id="UINC01197078">
    <property type="protein sequence ID" value="SVE14375.1"/>
    <property type="molecule type" value="Genomic_DNA"/>
</dbReference>
<accession>A0A383B4M8</accession>
<evidence type="ECO:0000313" key="1">
    <source>
        <dbReference type="EMBL" id="SVE14375.1"/>
    </source>
</evidence>
<organism evidence="1">
    <name type="scientific">marine metagenome</name>
    <dbReference type="NCBI Taxonomy" id="408172"/>
    <lineage>
        <taxon>unclassified sequences</taxon>
        <taxon>metagenomes</taxon>
        <taxon>ecological metagenomes</taxon>
    </lineage>
</organism>
<dbReference type="AlphaFoldDB" id="A0A383B4M8"/>
<protein>
    <submittedName>
        <fullName evidence="1">Uncharacterized protein</fullName>
    </submittedName>
</protein>
<proteinExistence type="predicted"/>
<sequence length="102" mass="12336">MEHYIKLCLSEHDLSLAKKFYDLVKEKYDVDHKLRMTYTHKKADDMHCFKIYLEDVPPQTLTQEVVDILDYALDDERRFQIETTSDLVQTPSDTRYQQDYIR</sequence>
<name>A0A383B4M8_9ZZZZ</name>
<gene>
    <name evidence="1" type="ORF">METZ01_LOCUS467229</name>
</gene>
<reference evidence="1" key="1">
    <citation type="submission" date="2018-05" db="EMBL/GenBank/DDBJ databases">
        <authorList>
            <person name="Lanie J.A."/>
            <person name="Ng W.-L."/>
            <person name="Kazmierczak K.M."/>
            <person name="Andrzejewski T.M."/>
            <person name="Davidsen T.M."/>
            <person name="Wayne K.J."/>
            <person name="Tettelin H."/>
            <person name="Glass J.I."/>
            <person name="Rusch D."/>
            <person name="Podicherti R."/>
            <person name="Tsui H.-C.T."/>
            <person name="Winkler M.E."/>
        </authorList>
    </citation>
    <scope>NUCLEOTIDE SEQUENCE</scope>
</reference>